<feature type="domain" description="DUF2421" evidence="7">
    <location>
        <begin position="865"/>
        <end position="974"/>
    </location>
</feature>
<evidence type="ECO:0000256" key="1">
    <source>
        <dbReference type="ARBA" id="ARBA00004141"/>
    </source>
</evidence>
<accession>A0ABR1F0S4</accession>
<dbReference type="InterPro" id="IPR052430">
    <property type="entry name" value="IVT-Associated"/>
</dbReference>
<dbReference type="InterPro" id="IPR018820">
    <property type="entry name" value="BRE4-related_DUF2421"/>
</dbReference>
<dbReference type="PRINTS" id="PR02047">
    <property type="entry name" value="BREFELDNASP4"/>
</dbReference>
<evidence type="ECO:0000256" key="6">
    <source>
        <dbReference type="SAM" id="Phobius"/>
    </source>
</evidence>
<feature type="transmembrane region" description="Helical" evidence="6">
    <location>
        <begin position="307"/>
        <end position="332"/>
    </location>
</feature>
<feature type="transmembrane region" description="Helical" evidence="6">
    <location>
        <begin position="249"/>
        <end position="270"/>
    </location>
</feature>
<evidence type="ECO:0000259" key="7">
    <source>
        <dbReference type="Pfam" id="PF10334"/>
    </source>
</evidence>
<feature type="domain" description="Integral membrane bound transporter" evidence="8">
    <location>
        <begin position="671"/>
        <end position="811"/>
    </location>
</feature>
<feature type="transmembrane region" description="Helical" evidence="6">
    <location>
        <begin position="750"/>
        <end position="769"/>
    </location>
</feature>
<feature type="transmembrane region" description="Helical" evidence="6">
    <location>
        <begin position="646"/>
        <end position="665"/>
    </location>
</feature>
<evidence type="ECO:0000256" key="4">
    <source>
        <dbReference type="ARBA" id="ARBA00023136"/>
    </source>
</evidence>
<evidence type="ECO:0000259" key="8">
    <source>
        <dbReference type="Pfam" id="PF13515"/>
    </source>
</evidence>
<dbReference type="Proteomes" id="UP001498771">
    <property type="component" value="Unassembled WGS sequence"/>
</dbReference>
<feature type="compositionally biased region" description="Basic and acidic residues" evidence="5">
    <location>
        <begin position="53"/>
        <end position="62"/>
    </location>
</feature>
<evidence type="ECO:0000256" key="5">
    <source>
        <dbReference type="SAM" id="MobiDB-lite"/>
    </source>
</evidence>
<sequence>MAEELSPLETELADQSPNPNQRRTAVTDDYPASPGTPASFSSQPLLRSSPTRAGDRYNHLNHDDDDGTNADYPVGRKNYFSEQASPLYDAGSRTRMSSSRTPSALFNSRLLSHPSFDQLPDTEYTTNSGSPPRLAFHRSPAIIWWAVKQRASSVLLYVRGPTFTRSFKCALAYFLASLVVFSSHISSIYGVSDGKHLAATASVYFHAARSVGSMIEATIYAEIALLYSAALSSCSMLVSNLFFKLDMISVGHFIVLVVFCAGGLGSIAYMKQRMNRPTFNTASSLASVSFATILIREGSIQRGSVSFLRMIQVSAIVNGGIIIAVCVCLLLFPVTAISQVKSSINYTLSRYEEMLQLITAGFTSDNPLRMKNYEIPLKEVQAAHRSLDAAIHEARFEFYMWGTVDEFKHLKRLTHSVEDILSRLGGIRSSHMMKLQLMNVEPGYRKNSCAELFNVFNHYCGDQMARVTGKFCATLEGMKFNGTGRHSTINLPEDQKARLLEAKDEFVAARLSALHDIYAMDLFRTQVQTNHAEIGAYLEEVVAICGQFSYGLLTLTDCLIESISIIEDYSAYLAQCPEPSWAWLRFWELSPAESPESGSQATVAHLPPSFFRLFTDEEVRISSASTNDPFRLRLWRSLYTLRRIDVLYGIKVGLGAMLFTLPAYIQKTRPWFSFYRMEWGLVSFVIVMNVSIGGTLSAAFYRILGTCLGTLLAYIAWQLAPGNAAVLPFVGFCIALGCFHIILTGKPNAVFGRFILLTFNLTALYSFSISRDDFDNDDDDDDEGGLTPIVGEIAWHRLFSVTLGVIWGVLVTLYIARADLKRKLGTLWIQMGLLWKGDPLRNMALGRDSAPEVAKYMGLGQEILLSKSLLKLNPLLSQASKEFRLKGAFPKSEYKSIIISTQGILDSFHMMNDMLLRQSEAAASGMRIISYTEYERRELNNRLFLLFYLISSSLRLGLPLPQHLPNTEHARELMISKVNEFRHLQISQEATIREDEFILVYSYILATLAINAELLNIINKLQCIYGVITDEASLIV</sequence>
<evidence type="ECO:0000313" key="9">
    <source>
        <dbReference type="EMBL" id="KAK7203452.1"/>
    </source>
</evidence>
<dbReference type="InterPro" id="IPR023244">
    <property type="entry name" value="Brefeldin_A-sensitivity_4"/>
</dbReference>
<feature type="transmembrane region" description="Helical" evidence="6">
    <location>
        <begin position="671"/>
        <end position="692"/>
    </location>
</feature>
<feature type="compositionally biased region" description="Polar residues" evidence="5">
    <location>
        <begin position="36"/>
        <end position="51"/>
    </location>
</feature>
<feature type="transmembrane region" description="Helical" evidence="6">
    <location>
        <begin position="725"/>
        <end position="743"/>
    </location>
</feature>
<reference evidence="9 10" key="1">
    <citation type="submission" date="2024-03" db="EMBL/GenBank/DDBJ databases">
        <title>Genome-scale model development and genomic sequencing of the oleaginous clade Lipomyces.</title>
        <authorList>
            <consortium name="Lawrence Berkeley National Laboratory"/>
            <person name="Czajka J.J."/>
            <person name="Han Y."/>
            <person name="Kim J."/>
            <person name="Mondo S.J."/>
            <person name="Hofstad B.A."/>
            <person name="Robles A."/>
            <person name="Haridas S."/>
            <person name="Riley R."/>
            <person name="LaButti K."/>
            <person name="Pangilinan J."/>
            <person name="Andreopoulos W."/>
            <person name="Lipzen A."/>
            <person name="Yan J."/>
            <person name="Wang M."/>
            <person name="Ng V."/>
            <person name="Grigoriev I.V."/>
            <person name="Spatafora J.W."/>
            <person name="Magnuson J.K."/>
            <person name="Baker S.E."/>
            <person name="Pomraning K.R."/>
        </authorList>
    </citation>
    <scope>NUCLEOTIDE SEQUENCE [LARGE SCALE GENOMIC DNA]</scope>
    <source>
        <strain evidence="9 10">Phaff 52-87</strain>
    </source>
</reference>
<dbReference type="PANTHER" id="PTHR47804:SF1">
    <property type="entry name" value="DUF2421 DOMAIN-CONTAINING PROTEIN"/>
    <property type="match status" value="1"/>
</dbReference>
<comment type="caution">
    <text evidence="9">The sequence shown here is derived from an EMBL/GenBank/DDBJ whole genome shotgun (WGS) entry which is preliminary data.</text>
</comment>
<keyword evidence="3 6" id="KW-1133">Transmembrane helix</keyword>
<dbReference type="Pfam" id="PF10334">
    <property type="entry name" value="BRE4"/>
    <property type="match status" value="1"/>
</dbReference>
<dbReference type="Pfam" id="PF13515">
    <property type="entry name" value="FUSC_2"/>
    <property type="match status" value="1"/>
</dbReference>
<feature type="transmembrane region" description="Helical" evidence="6">
    <location>
        <begin position="794"/>
        <end position="816"/>
    </location>
</feature>
<evidence type="ECO:0000313" key="10">
    <source>
        <dbReference type="Proteomes" id="UP001498771"/>
    </source>
</evidence>
<organism evidence="9 10">
    <name type="scientific">Myxozyma melibiosi</name>
    <dbReference type="NCBI Taxonomy" id="54550"/>
    <lineage>
        <taxon>Eukaryota</taxon>
        <taxon>Fungi</taxon>
        <taxon>Dikarya</taxon>
        <taxon>Ascomycota</taxon>
        <taxon>Saccharomycotina</taxon>
        <taxon>Lipomycetes</taxon>
        <taxon>Lipomycetales</taxon>
        <taxon>Lipomycetaceae</taxon>
        <taxon>Myxozyma</taxon>
    </lineage>
</organism>
<comment type="subcellular location">
    <subcellularLocation>
        <location evidence="1">Membrane</location>
        <topology evidence="1">Multi-pass membrane protein</topology>
    </subcellularLocation>
</comment>
<dbReference type="EMBL" id="JBBJBU010000011">
    <property type="protein sequence ID" value="KAK7203452.1"/>
    <property type="molecule type" value="Genomic_DNA"/>
</dbReference>
<feature type="compositionally biased region" description="Polar residues" evidence="5">
    <location>
        <begin position="13"/>
        <end position="24"/>
    </location>
</feature>
<dbReference type="InterPro" id="IPR049453">
    <property type="entry name" value="Memb_transporter_dom"/>
</dbReference>
<feature type="transmembrane region" description="Helical" evidence="6">
    <location>
        <begin position="219"/>
        <end position="243"/>
    </location>
</feature>
<protein>
    <submittedName>
        <fullName evidence="9">Fusaric acid resistance protein-like-domain-containing protein</fullName>
    </submittedName>
</protein>
<evidence type="ECO:0000256" key="2">
    <source>
        <dbReference type="ARBA" id="ARBA00022692"/>
    </source>
</evidence>
<keyword evidence="4 6" id="KW-0472">Membrane</keyword>
<dbReference type="GeneID" id="90040808"/>
<keyword evidence="2 6" id="KW-0812">Transmembrane</keyword>
<keyword evidence="10" id="KW-1185">Reference proteome</keyword>
<name>A0ABR1F0S4_9ASCO</name>
<dbReference type="PANTHER" id="PTHR47804">
    <property type="entry name" value="60S RIBOSOMAL PROTEIN L19"/>
    <property type="match status" value="1"/>
</dbReference>
<dbReference type="RefSeq" id="XP_064766485.1">
    <property type="nucleotide sequence ID" value="XM_064915296.1"/>
</dbReference>
<feature type="transmembrane region" description="Helical" evidence="6">
    <location>
        <begin position="170"/>
        <end position="191"/>
    </location>
</feature>
<gene>
    <name evidence="9" type="ORF">BZA70DRAFT_64908</name>
</gene>
<evidence type="ECO:0000256" key="3">
    <source>
        <dbReference type="ARBA" id="ARBA00022989"/>
    </source>
</evidence>
<feature type="region of interest" description="Disordered" evidence="5">
    <location>
        <begin position="1"/>
        <end position="76"/>
    </location>
</feature>
<proteinExistence type="predicted"/>